<gene>
    <name evidence="3" type="ORF">A8L45_00270</name>
</gene>
<keyword evidence="1" id="KW-1133">Transmembrane helix</keyword>
<organism evidence="3 4">
    <name type="scientific">Veronia pacifica</name>
    <dbReference type="NCBI Taxonomy" id="1080227"/>
    <lineage>
        <taxon>Bacteria</taxon>
        <taxon>Pseudomonadati</taxon>
        <taxon>Pseudomonadota</taxon>
        <taxon>Gammaproteobacteria</taxon>
        <taxon>Vibrionales</taxon>
        <taxon>Vibrionaceae</taxon>
        <taxon>Veronia</taxon>
    </lineage>
</organism>
<evidence type="ECO:0000313" key="4">
    <source>
        <dbReference type="Proteomes" id="UP000094936"/>
    </source>
</evidence>
<evidence type="ECO:0000259" key="2">
    <source>
        <dbReference type="Pfam" id="PF07811"/>
    </source>
</evidence>
<comment type="caution">
    <text evidence="3">The sequence shown here is derived from an EMBL/GenBank/DDBJ whole genome shotgun (WGS) entry which is preliminary data.</text>
</comment>
<dbReference type="InterPro" id="IPR012495">
    <property type="entry name" value="TadE-like_dom"/>
</dbReference>
<evidence type="ECO:0000256" key="1">
    <source>
        <dbReference type="SAM" id="Phobius"/>
    </source>
</evidence>
<dbReference type="OrthoDB" id="6264552at2"/>
<feature type="domain" description="TadE-like" evidence="2">
    <location>
        <begin position="17"/>
        <end position="59"/>
    </location>
</feature>
<dbReference type="Proteomes" id="UP000094936">
    <property type="component" value="Unassembled WGS sequence"/>
</dbReference>
<protein>
    <recommendedName>
        <fullName evidence="2">TadE-like domain-containing protein</fullName>
    </recommendedName>
</protein>
<dbReference type="AlphaFoldDB" id="A0A1C3ES59"/>
<accession>A0A1C3ES59</accession>
<keyword evidence="1" id="KW-0472">Membrane</keyword>
<evidence type="ECO:0000313" key="3">
    <source>
        <dbReference type="EMBL" id="ODA36076.1"/>
    </source>
</evidence>
<reference evidence="3 4" key="1">
    <citation type="submission" date="2016-05" db="EMBL/GenBank/DDBJ databases">
        <title>Genomic Taxonomy of the Vibrionaceae.</title>
        <authorList>
            <person name="Gomez-Gil B."/>
            <person name="Enciso-Ibarra J."/>
        </authorList>
    </citation>
    <scope>NUCLEOTIDE SEQUENCE [LARGE SCALE GENOMIC DNA]</scope>
    <source>
        <strain evidence="3 4">CAIM 1920</strain>
    </source>
</reference>
<sequence length="166" mass="19581">MTLKPPHVWRGTRRQTGSFTVEFALGAIVLFFTMMLIFEGCRFIYLVNLTDTALREASRDSHLIDDPKVKEGYKKHFSDFLKGKGHQSSLWRIIVQPQKFFFSVRLYRDLDAYVAGNYSSTRNRNLFAEYRITYKYSPLLKVPGISSFTIKRQSLRLQEHEEWENK</sequence>
<proteinExistence type="predicted"/>
<dbReference type="STRING" id="1080227.A8L45_00270"/>
<keyword evidence="4" id="KW-1185">Reference proteome</keyword>
<dbReference type="Pfam" id="PF07811">
    <property type="entry name" value="TadE"/>
    <property type="match status" value="1"/>
</dbReference>
<keyword evidence="1" id="KW-0812">Transmembrane</keyword>
<dbReference type="RefSeq" id="WP_068898013.1">
    <property type="nucleotide sequence ID" value="NZ_JBHUIF010000002.1"/>
</dbReference>
<name>A0A1C3ES59_9GAMM</name>
<feature type="transmembrane region" description="Helical" evidence="1">
    <location>
        <begin position="21"/>
        <end position="38"/>
    </location>
</feature>
<dbReference type="EMBL" id="LYBM01000001">
    <property type="protein sequence ID" value="ODA36076.1"/>
    <property type="molecule type" value="Genomic_DNA"/>
</dbReference>